<dbReference type="Proteomes" id="UP000268230">
    <property type="component" value="Chromosome"/>
</dbReference>
<feature type="domain" description="Dermonecrotic toxin N-terminal" evidence="1">
    <location>
        <begin position="380"/>
        <end position="615"/>
    </location>
</feature>
<name>A0A3S8URN6_9PSED</name>
<organism evidence="2 3">
    <name type="scientific">Pseudomonas entomophila</name>
    <dbReference type="NCBI Taxonomy" id="312306"/>
    <lineage>
        <taxon>Bacteria</taxon>
        <taxon>Pseudomonadati</taxon>
        <taxon>Pseudomonadota</taxon>
        <taxon>Gammaproteobacteria</taxon>
        <taxon>Pseudomonadales</taxon>
        <taxon>Pseudomonadaceae</taxon>
        <taxon>Pseudomonas</taxon>
    </lineage>
</organism>
<gene>
    <name evidence="2" type="ORF">EJA05_26325</name>
</gene>
<accession>A0A3S8URN6</accession>
<dbReference type="EMBL" id="CP034338">
    <property type="protein sequence ID" value="AZL71039.1"/>
    <property type="molecule type" value="Genomic_DNA"/>
</dbReference>
<proteinExistence type="predicted"/>
<dbReference type="KEGG" id="pory:EJA05_26325"/>
<dbReference type="OrthoDB" id="7003488at2"/>
<dbReference type="Pfam" id="PF20178">
    <property type="entry name" value="ToxA_N"/>
    <property type="match status" value="1"/>
</dbReference>
<sequence length="1560" mass="171645">MPIETRTTPDYQRAVSLAFADRPTLRQLASQQALQVLAARLRGIADAQLPDAGPVILDIPYDGAVTGQYRPYDSWSSRPLVDALLDALRQGCKLEALGLAGGSFSVRVAPPYFIRNTAGEPLAFTAVAVDGVLAELNQLVSTLPDRFRQAQVDYWAAIGFHGVSRDRWLAQVIKSTLLQSLPLQDLNAQQRECVLGLLKGGAQLPSVFSVEVQLNDGGDSLNQLQTQLLVRGEWDEGEQVLWCAPSGVVKGFSGYDAFAMALRDELAETQRFTSLTWRRHECTGDVFAVQCALLLERMLGQVDRWQVSTFDDVASMEQFYSGTSDPAQWFIAGYHAADEAGVSTPVGLYRAQAQDKFAFQCGLFELALAQAESLGSSALDGVEDLHSYTDAQLRQQMLLDQPDEANYHANDLLLTLTTARGVPGGAGVGPGDGVIETRSITLTEFAIGNLSALGDALITKIEHRKKQLIAPWLTADYLRSLVERVDIGARYPSYVSEQLDPALQPERVTRFAREWRCSLLFTALGAKLGGTLGEAGLQAIVDYCAGRVDAQRPRTTLMPLAFQRAEDHPAPDLVMGMFVLHSVEPFSLVLYRPLYGQQALTEFSGFEALMAAIRDDKALGESVLQWLDPQARPVYDHGGFFEPHLGTPIIDTSLSPARADPPTLARLPWVVEVDRLMYDANRRLLVELAGRQSVSTRQSRWALLQRGAWLLFDVATLLLRGPIATVAWLAQSVLGVVHDTQAFSEGSEFERSAAVVDVLLNLGMALAHVRLPTTDLVGAPRVVKPLPRLALASTDSRLAVMPVQGEASQLASRSSQVLDFSWRGAQGVNVLTSQERRSLRGLASVVDLTGVSQEASGTYQVQGRQYLLLAGDTYQVELLGSAARIVGPQDAHGPWLVREQGDWRIDTRLRLAGGGPKGRLELTQQKNKSDFEQLNQRQNALLAERNLLGDFFAASKDKSKAKEAELDRLRQQAKLITDPGLADKFDQRIARVKGEVASAKALVMDDLKKLLDYTVRLDDVLTSMSEQRFASQALIAVLPHQRGVIRHDLIGYGVALYNETVERVNEVDLPGVLNGMAAKPEGAEQLERYRFARAQLEKVLSWQLDLIEVSEVLDVLAESLPKDGIVLWDAALDARVEKREVLKFLQESRKLSGVGLRLRSLLDLGELSLDRVAPVEERELIQALDYLAGDELKSAGAAHERVITADGLSLTTQQQVLGSTLQTYRSTRVRLDYLAETCPELLVGAKVGQYKDVLHRLTSQAEQLLAQVVRELELSIPAQPRTRLYAQRPGTLRMARTYDGRSVVGAEVEVSGERVVQQHDVTGRQVLRTFRQDGDTFVEQLPAVEEEQGGEATVDVGHARGKARAALRQVSGVISLVRQYAEALDPFGVRTIIANHVSQLKEAEQLLTRAGIESEFGSRLADDIAHLESVQRVHLISTYISTRHPSASGLRFLVEKGLVRITRTVSRRPLGGRDFLDVFEIRRVPAPGKAKGVGLWDAHFHYPAADTPARAFSKGHLKLWEQRTLGREAQLRAATSTGELLAIYRGNLRWADVEGVIPFE</sequence>
<reference evidence="2 3" key="1">
    <citation type="submission" date="2018-12" db="EMBL/GenBank/DDBJ databases">
        <authorList>
            <person name="Li S."/>
            <person name="Yang R."/>
            <person name="Chen G."/>
            <person name="Zou L."/>
            <person name="Zhang C."/>
            <person name="Chen Y."/>
            <person name="Liu Z."/>
            <person name="Li Y."/>
            <person name="Yan Y."/>
            <person name="Huang M."/>
            <person name="Chen T."/>
        </authorList>
    </citation>
    <scope>NUCLEOTIDE SEQUENCE [LARGE SCALE GENOMIC DNA]</scope>
    <source>
        <strain evidence="2 3">1257</strain>
    </source>
</reference>
<evidence type="ECO:0000313" key="3">
    <source>
        <dbReference type="Proteomes" id="UP000268230"/>
    </source>
</evidence>
<dbReference type="InterPro" id="IPR046673">
    <property type="entry name" value="ToxA_N"/>
</dbReference>
<evidence type="ECO:0000259" key="1">
    <source>
        <dbReference type="Pfam" id="PF20178"/>
    </source>
</evidence>
<evidence type="ECO:0000313" key="2">
    <source>
        <dbReference type="EMBL" id="AZL71039.1"/>
    </source>
</evidence>
<protein>
    <recommendedName>
        <fullName evidence="1">Dermonecrotic toxin N-terminal domain-containing protein</fullName>
    </recommendedName>
</protein>